<dbReference type="GO" id="GO:1990904">
    <property type="term" value="C:ribonucleoprotein complex"/>
    <property type="evidence" value="ECO:0007669"/>
    <property type="project" value="UniProtKB-KW"/>
</dbReference>
<evidence type="ECO:0000256" key="2">
    <source>
        <dbReference type="ARBA" id="ARBA00023274"/>
    </source>
</evidence>
<evidence type="ECO:0000313" key="3">
    <source>
        <dbReference type="EMBL" id="TCL66482.1"/>
    </source>
</evidence>
<keyword evidence="1" id="KW-0689">Ribosomal protein</keyword>
<gene>
    <name evidence="3" type="ORF">EDC14_101525</name>
</gene>
<comment type="caution">
    <text evidence="3">The sequence shown here is derived from an EMBL/GenBank/DDBJ whole genome shotgun (WGS) entry which is preliminary data.</text>
</comment>
<organism evidence="3 4">
    <name type="scientific">Hydrogenispora ethanolica</name>
    <dbReference type="NCBI Taxonomy" id="1082276"/>
    <lineage>
        <taxon>Bacteria</taxon>
        <taxon>Bacillati</taxon>
        <taxon>Bacillota</taxon>
        <taxon>Hydrogenispora</taxon>
    </lineage>
</organism>
<keyword evidence="2" id="KW-0687">Ribonucleoprotein</keyword>
<name>A0A4R1RL58_HYDET</name>
<evidence type="ECO:0000256" key="1">
    <source>
        <dbReference type="ARBA" id="ARBA00022980"/>
    </source>
</evidence>
<accession>A0A4R1RL58</accession>
<keyword evidence="4" id="KW-1185">Reference proteome</keyword>
<dbReference type="OrthoDB" id="1683515at2"/>
<dbReference type="RefSeq" id="WP_132014724.1">
    <property type="nucleotide sequence ID" value="NZ_SLUN01000015.1"/>
</dbReference>
<dbReference type="InterPro" id="IPR041985">
    <property type="entry name" value="Ribosomal_eL14_KOW"/>
</dbReference>
<proteinExistence type="predicted"/>
<dbReference type="AlphaFoldDB" id="A0A4R1RL58"/>
<dbReference type="Proteomes" id="UP000295008">
    <property type="component" value="Unassembled WGS sequence"/>
</dbReference>
<evidence type="ECO:0008006" key="5">
    <source>
        <dbReference type="Google" id="ProtNLM"/>
    </source>
</evidence>
<dbReference type="GO" id="GO:0005840">
    <property type="term" value="C:ribosome"/>
    <property type="evidence" value="ECO:0007669"/>
    <property type="project" value="UniProtKB-KW"/>
</dbReference>
<evidence type="ECO:0000313" key="4">
    <source>
        <dbReference type="Proteomes" id="UP000295008"/>
    </source>
</evidence>
<dbReference type="CDD" id="cd06088">
    <property type="entry name" value="KOW_RPL14"/>
    <property type="match status" value="1"/>
</dbReference>
<dbReference type="SUPFAM" id="SSF50104">
    <property type="entry name" value="Translation proteins SH3-like domain"/>
    <property type="match status" value="1"/>
</dbReference>
<dbReference type="InterPro" id="IPR008991">
    <property type="entry name" value="Translation_prot_SH3-like_sf"/>
</dbReference>
<reference evidence="3 4" key="1">
    <citation type="submission" date="2019-03" db="EMBL/GenBank/DDBJ databases">
        <title>Genomic Encyclopedia of Type Strains, Phase IV (KMG-IV): sequencing the most valuable type-strain genomes for metagenomic binning, comparative biology and taxonomic classification.</title>
        <authorList>
            <person name="Goeker M."/>
        </authorList>
    </citation>
    <scope>NUCLEOTIDE SEQUENCE [LARGE SCALE GENOMIC DNA]</scope>
    <source>
        <strain evidence="3 4">LX-B</strain>
    </source>
</reference>
<protein>
    <recommendedName>
        <fullName evidence="5">Ribosomal protein L14E/L6E/L27E</fullName>
    </recommendedName>
</protein>
<sequence length="102" mass="11758">MITTVDGLRPGQFVKSKAGRDRNQYYLIMSLVGDKYLLLVDGHHHPKSKPKKKNVKHLQITMMVDKNIEELILRGEAVTDSEISKALRRMKNELEEGERFHG</sequence>
<dbReference type="EMBL" id="SLUN01000015">
    <property type="protein sequence ID" value="TCL66482.1"/>
    <property type="molecule type" value="Genomic_DNA"/>
</dbReference>